<dbReference type="EMBL" id="NDXJ01000005">
    <property type="protein sequence ID" value="OSP89639.1"/>
    <property type="molecule type" value="Genomic_DNA"/>
</dbReference>
<dbReference type="Proteomes" id="UP000032287">
    <property type="component" value="Unassembled WGS sequence"/>
</dbReference>
<dbReference type="OrthoDB" id="2242851at2"/>
<reference evidence="6 10" key="3">
    <citation type="submission" date="2019-07" db="EMBL/GenBank/DDBJ databases">
        <title>Genome sequence of Weissella cibaria GK1.</title>
        <authorList>
            <person name="Choi H.-J."/>
        </authorList>
    </citation>
    <scope>NUCLEOTIDE SEQUENCE [LARGE SCALE GENOMIC DNA]</scope>
    <source>
        <strain evidence="6 10">GK1</strain>
    </source>
</reference>
<feature type="domain" description="YozE SAM-like" evidence="2">
    <location>
        <begin position="5"/>
        <end position="69"/>
    </location>
</feature>
<dbReference type="KEGG" id="wcb:AO080_07820"/>
<dbReference type="Proteomes" id="UP000032289">
    <property type="component" value="Unassembled WGS sequence"/>
</dbReference>
<evidence type="ECO:0000313" key="10">
    <source>
        <dbReference type="Proteomes" id="UP000320012"/>
    </source>
</evidence>
<proteinExistence type="inferred from homology"/>
<name>A0A0D1KE77_9LACO</name>
<dbReference type="EMBL" id="VNHC01000002">
    <property type="protein sequence ID" value="TVV27550.1"/>
    <property type="molecule type" value="Genomic_DNA"/>
</dbReference>
<dbReference type="EMBL" id="JWHU01000034">
    <property type="protein sequence ID" value="KIU19858.1"/>
    <property type="molecule type" value="Genomic_DNA"/>
</dbReference>
<gene>
    <name evidence="4" type="ORF">ab3b_01062</name>
    <name evidence="5" type="ORF">B9D04_03725</name>
    <name evidence="6" type="ORF">FO435_06460</name>
    <name evidence="3" type="ORF">QX99_01881</name>
</gene>
<comment type="similarity">
    <text evidence="1">Belongs to the UPF0346 family.</text>
</comment>
<dbReference type="InterPro" id="IPR036806">
    <property type="entry name" value="YozE_SAM-like_sf"/>
</dbReference>
<dbReference type="RefSeq" id="WP_010373722.1">
    <property type="nucleotide sequence ID" value="NZ_BJEF01000002.1"/>
</dbReference>
<dbReference type="InterPro" id="IPR010673">
    <property type="entry name" value="UPF0346"/>
</dbReference>
<dbReference type="Pfam" id="PF06855">
    <property type="entry name" value="YozE_SAM_like"/>
    <property type="match status" value="1"/>
</dbReference>
<dbReference type="AlphaFoldDB" id="A0A0D1KE77"/>
<dbReference type="PATRIC" id="fig|137591.24.peg.1040"/>
<evidence type="ECO:0000313" key="6">
    <source>
        <dbReference type="EMBL" id="TVV27550.1"/>
    </source>
</evidence>
<protein>
    <recommendedName>
        <fullName evidence="1">UPF0346 protein ab3b_01062</fullName>
    </recommendedName>
</protein>
<evidence type="ECO:0000256" key="1">
    <source>
        <dbReference type="HAMAP-Rule" id="MF_01538"/>
    </source>
</evidence>
<sequence length="73" mass="8812">MRRPFFSWLMTQRNPVTFDEVQTFANAAFYDHQFPKQAEDFESLSRYLEENASYLHSMSIFDEAWSRYLASEE</sequence>
<evidence type="ECO:0000313" key="3">
    <source>
        <dbReference type="EMBL" id="KIU19858.1"/>
    </source>
</evidence>
<evidence type="ECO:0000313" key="7">
    <source>
        <dbReference type="Proteomes" id="UP000032287"/>
    </source>
</evidence>
<dbReference type="InterPro" id="IPR023089">
    <property type="entry name" value="YozE_SAM-like"/>
</dbReference>
<dbReference type="STRING" id="137591.AO080_07820"/>
<organism evidence="4 8">
    <name type="scientific">Weissella cibaria</name>
    <dbReference type="NCBI Taxonomy" id="137591"/>
    <lineage>
        <taxon>Bacteria</taxon>
        <taxon>Bacillati</taxon>
        <taxon>Bacillota</taxon>
        <taxon>Bacilli</taxon>
        <taxon>Lactobacillales</taxon>
        <taxon>Lactobacillaceae</taxon>
        <taxon>Weissella</taxon>
    </lineage>
</organism>
<dbReference type="NCBIfam" id="NF010193">
    <property type="entry name" value="PRK13672.1"/>
    <property type="match status" value="1"/>
</dbReference>
<dbReference type="Proteomes" id="UP000320012">
    <property type="component" value="Unassembled WGS sequence"/>
</dbReference>
<evidence type="ECO:0000259" key="2">
    <source>
        <dbReference type="Pfam" id="PF06855"/>
    </source>
</evidence>
<evidence type="ECO:0000313" key="5">
    <source>
        <dbReference type="EMBL" id="OSP89639.1"/>
    </source>
</evidence>
<dbReference type="Gene3D" id="1.10.150.260">
    <property type="entry name" value="YozE SAM-like"/>
    <property type="match status" value="1"/>
</dbReference>
<dbReference type="PIRSF" id="PIRSF037262">
    <property type="entry name" value="UCP037262"/>
    <property type="match status" value="1"/>
</dbReference>
<reference evidence="5 9" key="2">
    <citation type="submission" date="2017-04" db="EMBL/GenBank/DDBJ databases">
        <title>The genome sequence of Weissella cibaria isolated from wild Drosophila.</title>
        <authorList>
            <person name="Ricks N.J."/>
            <person name="Carroll C."/>
            <person name="Walters A."/>
            <person name="Newell P.D."/>
            <person name="Chaston J.M."/>
        </authorList>
    </citation>
    <scope>NUCLEOTIDE SEQUENCE [LARGE SCALE GENOMIC DNA]</scope>
    <source>
        <strain evidence="5 9">DmW_103</strain>
    </source>
</reference>
<keyword evidence="7" id="KW-1185">Reference proteome</keyword>
<dbReference type="GeneID" id="66962320"/>
<accession>A0A0D1KE77</accession>
<evidence type="ECO:0000313" key="4">
    <source>
        <dbReference type="EMBL" id="KIU24801.1"/>
    </source>
</evidence>
<evidence type="ECO:0000313" key="8">
    <source>
        <dbReference type="Proteomes" id="UP000032289"/>
    </source>
</evidence>
<comment type="caution">
    <text evidence="4">The sequence shown here is derived from an EMBL/GenBank/DDBJ whole genome shotgun (WGS) entry which is preliminary data.</text>
</comment>
<dbReference type="EMBL" id="JWHT01000026">
    <property type="protein sequence ID" value="KIU24801.1"/>
    <property type="molecule type" value="Genomic_DNA"/>
</dbReference>
<reference evidence="7 8" key="1">
    <citation type="journal article" date="2015" name="Microbiology (Mosc.)">
        <title>Genomics of the Weissella cibaria species with an examination of its metabolic traits.</title>
        <authorList>
            <person name="Lynch K.M."/>
            <person name="Lucid A."/>
            <person name="Arendt E.K."/>
            <person name="Sleator R.D."/>
            <person name="Lucey B."/>
            <person name="Coffey A."/>
        </authorList>
    </citation>
    <scope>NUCLEOTIDE SEQUENCE [LARGE SCALE GENOMIC DNA]</scope>
    <source>
        <strain evidence="4 8">AB3b</strain>
        <strain evidence="3 7">MG1</strain>
    </source>
</reference>
<dbReference type="SUPFAM" id="SSF140652">
    <property type="entry name" value="YozE-like"/>
    <property type="match status" value="1"/>
</dbReference>
<dbReference type="Proteomes" id="UP000193588">
    <property type="component" value="Unassembled WGS sequence"/>
</dbReference>
<dbReference type="HAMAP" id="MF_01538">
    <property type="entry name" value="UPF0346"/>
    <property type="match status" value="1"/>
</dbReference>
<dbReference type="eggNOG" id="COG4479">
    <property type="taxonomic scope" value="Bacteria"/>
</dbReference>
<evidence type="ECO:0000313" key="9">
    <source>
        <dbReference type="Proteomes" id="UP000193588"/>
    </source>
</evidence>